<dbReference type="InterPro" id="IPR016181">
    <property type="entry name" value="Acyl_CoA_acyltransferase"/>
</dbReference>
<evidence type="ECO:0000313" key="2">
    <source>
        <dbReference type="EMBL" id="QTM99216.1"/>
    </source>
</evidence>
<dbReference type="PANTHER" id="PTHR43415:SF5">
    <property type="entry name" value="ACETYLTRANSFERASE"/>
    <property type="match status" value="1"/>
</dbReference>
<dbReference type="Proteomes" id="UP000665043">
    <property type="component" value="Chromosome"/>
</dbReference>
<keyword evidence="3" id="KW-1185">Reference proteome</keyword>
<sequence length="176" mass="20041">MIKLEYFTEDDFDLLISWITSPELTMQWSGPAFTYPLTRGQLSTYIKSANQDGADTYAFKAVDTNSGQIVGHISIGRIDYGHMTGRIGKVMVTEQARGKKVAGRMLEQILEFAFLNLGLNRVSLGVFDFNTPAIKAYEKAGFTNEGLIREVRKVKDEFWSYYEMSILKREWDGKIN</sequence>
<dbReference type="CDD" id="cd04301">
    <property type="entry name" value="NAT_SF"/>
    <property type="match status" value="1"/>
</dbReference>
<proteinExistence type="predicted"/>
<dbReference type="RefSeq" id="WP_209368413.1">
    <property type="nucleotide sequence ID" value="NZ_CP046956.1"/>
</dbReference>
<evidence type="ECO:0000259" key="1">
    <source>
        <dbReference type="PROSITE" id="PS51186"/>
    </source>
</evidence>
<dbReference type="Pfam" id="PF13302">
    <property type="entry name" value="Acetyltransf_3"/>
    <property type="match status" value="1"/>
</dbReference>
<feature type="domain" description="N-acetyltransferase" evidence="1">
    <location>
        <begin position="2"/>
        <end position="169"/>
    </location>
</feature>
<dbReference type="InterPro" id="IPR000182">
    <property type="entry name" value="GNAT_dom"/>
</dbReference>
<evidence type="ECO:0000313" key="3">
    <source>
        <dbReference type="Proteomes" id="UP000665043"/>
    </source>
</evidence>
<protein>
    <submittedName>
        <fullName evidence="2">GNAT family N-acetyltransferase</fullName>
    </submittedName>
</protein>
<gene>
    <name evidence="2" type="ORF">ERJ70_07820</name>
</gene>
<reference evidence="2 3" key="1">
    <citation type="submission" date="2019-12" db="EMBL/GenBank/DDBJ databases">
        <title>The whole genome sequencing of a strain isolated from a Mars analog, Dalangtan Playa.</title>
        <authorList>
            <person name="Huang T."/>
        </authorList>
    </citation>
    <scope>NUCLEOTIDE SEQUENCE [LARGE SCALE GENOMIC DNA]</scope>
    <source>
        <strain evidence="2 3">DP4-553-S</strain>
    </source>
</reference>
<name>A0ABX7VQL6_9BACI</name>
<dbReference type="PROSITE" id="PS51186">
    <property type="entry name" value="GNAT"/>
    <property type="match status" value="1"/>
</dbReference>
<dbReference type="SUPFAM" id="SSF55729">
    <property type="entry name" value="Acyl-CoA N-acyltransferases (Nat)"/>
    <property type="match status" value="1"/>
</dbReference>
<accession>A0ABX7VQL6</accession>
<dbReference type="Gene3D" id="3.40.630.30">
    <property type="match status" value="1"/>
</dbReference>
<organism evidence="2 3">
    <name type="scientific">Sediminibacillus dalangtanensis</name>
    <dbReference type="NCBI Taxonomy" id="2729421"/>
    <lineage>
        <taxon>Bacteria</taxon>
        <taxon>Bacillati</taxon>
        <taxon>Bacillota</taxon>
        <taxon>Bacilli</taxon>
        <taxon>Bacillales</taxon>
        <taxon>Bacillaceae</taxon>
        <taxon>Sediminibacillus</taxon>
    </lineage>
</organism>
<dbReference type="PANTHER" id="PTHR43415">
    <property type="entry name" value="SPERMIDINE N(1)-ACETYLTRANSFERASE"/>
    <property type="match status" value="1"/>
</dbReference>
<dbReference type="EMBL" id="CP046956">
    <property type="protein sequence ID" value="QTM99216.1"/>
    <property type="molecule type" value="Genomic_DNA"/>
</dbReference>